<reference evidence="2" key="1">
    <citation type="submission" date="2015-07" db="EMBL/GenBank/DDBJ databases">
        <title>Near-Complete Genome Sequence of the Cellulolytic Bacterium Bacteroides (Pseudobacteroides) cellulosolvens ATCC 35603.</title>
        <authorList>
            <person name="Dassa B."/>
            <person name="Utturkar S.M."/>
            <person name="Klingeman D.M."/>
            <person name="Hurt R.A."/>
            <person name="Keller M."/>
            <person name="Xu J."/>
            <person name="Reddy Y.H.K."/>
            <person name="Borovok I."/>
            <person name="Grinberg I.R."/>
            <person name="Lamed R."/>
            <person name="Zhivin O."/>
            <person name="Bayer E.A."/>
            <person name="Brown S.D."/>
        </authorList>
    </citation>
    <scope>NUCLEOTIDE SEQUENCE [LARGE SCALE GENOMIC DNA]</scope>
    <source>
        <strain evidence="2">DSM 2933</strain>
    </source>
</reference>
<evidence type="ECO:0000313" key="2">
    <source>
        <dbReference type="Proteomes" id="UP000036923"/>
    </source>
</evidence>
<accession>A0A0L6JI02</accession>
<evidence type="ECO:0000313" key="1">
    <source>
        <dbReference type="EMBL" id="KNY25481.1"/>
    </source>
</evidence>
<proteinExistence type="predicted"/>
<dbReference type="RefSeq" id="WP_207642393.1">
    <property type="nucleotide sequence ID" value="NZ_JQKC01000020.1"/>
</dbReference>
<keyword evidence="2" id="KW-1185">Reference proteome</keyword>
<gene>
    <name evidence="1" type="ORF">Bccel_0741</name>
</gene>
<comment type="caution">
    <text evidence="1">The sequence shown here is derived from an EMBL/GenBank/DDBJ whole genome shotgun (WGS) entry which is preliminary data.</text>
</comment>
<dbReference type="STRING" id="398512.Bccel_0741"/>
<name>A0A0L6JI02_9FIRM</name>
<dbReference type="AlphaFoldDB" id="A0A0L6JI02"/>
<dbReference type="Proteomes" id="UP000036923">
    <property type="component" value="Unassembled WGS sequence"/>
</dbReference>
<dbReference type="EMBL" id="LGTC01000001">
    <property type="protein sequence ID" value="KNY25481.1"/>
    <property type="molecule type" value="Genomic_DNA"/>
</dbReference>
<protein>
    <submittedName>
        <fullName evidence="1">Uncharacterized protein</fullName>
    </submittedName>
</protein>
<sequence length="91" mass="11091">MNNVAWLESDWCRTINMSPSTFNPETDEIAVRNISFVLRNYLKCNMLDYVIFYWVLHRKHLFGRVLNNISDMVIQLLIRQCYLRMKRSKRF</sequence>
<organism evidence="1 2">
    <name type="scientific">Pseudobacteroides cellulosolvens ATCC 35603 = DSM 2933</name>
    <dbReference type="NCBI Taxonomy" id="398512"/>
    <lineage>
        <taxon>Bacteria</taxon>
        <taxon>Bacillati</taxon>
        <taxon>Bacillota</taxon>
        <taxon>Clostridia</taxon>
        <taxon>Eubacteriales</taxon>
        <taxon>Oscillospiraceae</taxon>
        <taxon>Pseudobacteroides</taxon>
    </lineage>
</organism>